<organism evidence="2 3">
    <name type="scientific">Amphibalanus amphitrite</name>
    <name type="common">Striped barnacle</name>
    <name type="synonym">Balanus amphitrite</name>
    <dbReference type="NCBI Taxonomy" id="1232801"/>
    <lineage>
        <taxon>Eukaryota</taxon>
        <taxon>Metazoa</taxon>
        <taxon>Ecdysozoa</taxon>
        <taxon>Arthropoda</taxon>
        <taxon>Crustacea</taxon>
        <taxon>Multicrustacea</taxon>
        <taxon>Cirripedia</taxon>
        <taxon>Thoracica</taxon>
        <taxon>Thoracicalcarea</taxon>
        <taxon>Balanomorpha</taxon>
        <taxon>Balanoidea</taxon>
        <taxon>Balanidae</taxon>
        <taxon>Amphibalaninae</taxon>
        <taxon>Amphibalanus</taxon>
    </lineage>
</organism>
<dbReference type="AlphaFoldDB" id="A0A6A4X6J2"/>
<evidence type="ECO:0000313" key="3">
    <source>
        <dbReference type="Proteomes" id="UP000440578"/>
    </source>
</evidence>
<comment type="caution">
    <text evidence="2">The sequence shown here is derived from an EMBL/GenBank/DDBJ whole genome shotgun (WGS) entry which is preliminary data.</text>
</comment>
<evidence type="ECO:0000313" key="2">
    <source>
        <dbReference type="EMBL" id="KAF0313069.1"/>
    </source>
</evidence>
<dbReference type="Pfam" id="PF26215">
    <property type="entry name" value="HTH_animal"/>
    <property type="match status" value="1"/>
</dbReference>
<dbReference type="PANTHER" id="PTHR21301">
    <property type="entry name" value="REVERSE TRANSCRIPTASE"/>
    <property type="match status" value="1"/>
</dbReference>
<sequence length="386" mass="43675">MRAMLRLCTTKAPFRCPQGQLYYQKDGIAMGSPLGVLFAQAFMSAVENEVLSESRVKPNLYCRYVDDILVEVSDMSSLQRLKARLEEVSGLSFTVEESVANKISFLDVSIDAASGNFTTSVYRKPTDNERCLNGGSECPQRYKDGVVRAYVHRALRHCSSWPLVHQELQRIKQVLVNNDYDLTTIDQQIQSIVNNHINKGSQTTSNEGNVISLYYKSQMTSGYRAEESALKNIIRRNCKPVHPEDRIKISIYYQSPTTTSLIMKNNMANDKSPLKQSNLVYHFKCNKGDCALLPSSGYIGLTTTTLSRRLTMHLQSGGPQQHTQTEHQTLLTRREIVDNTSILARASDWRRLAALEAIMIREKDPAINRQINARGTLQLYEGRRLT</sequence>
<feature type="domain" description="Reverse transcriptase" evidence="1">
    <location>
        <begin position="1"/>
        <end position="147"/>
    </location>
</feature>
<dbReference type="Proteomes" id="UP000440578">
    <property type="component" value="Unassembled WGS sequence"/>
</dbReference>
<gene>
    <name evidence="2" type="ORF">FJT64_016313</name>
</gene>
<keyword evidence="3" id="KW-1185">Reference proteome</keyword>
<dbReference type="PANTHER" id="PTHR21301:SF10">
    <property type="entry name" value="REVERSE TRANSCRIPTASE DOMAIN-CONTAINING PROTEIN"/>
    <property type="match status" value="1"/>
</dbReference>
<accession>A0A6A4X6J2</accession>
<dbReference type="OrthoDB" id="10053630at2759"/>
<proteinExistence type="predicted"/>
<dbReference type="InterPro" id="IPR000477">
    <property type="entry name" value="RT_dom"/>
</dbReference>
<dbReference type="EMBL" id="VIIS01000116">
    <property type="protein sequence ID" value="KAF0313069.1"/>
    <property type="molecule type" value="Genomic_DNA"/>
</dbReference>
<protein>
    <recommendedName>
        <fullName evidence="1">Reverse transcriptase domain-containing protein</fullName>
    </recommendedName>
</protein>
<reference evidence="2 3" key="1">
    <citation type="submission" date="2019-07" db="EMBL/GenBank/DDBJ databases">
        <title>Draft genome assembly of a fouling barnacle, Amphibalanus amphitrite (Darwin, 1854): The first reference genome for Thecostraca.</title>
        <authorList>
            <person name="Kim W."/>
        </authorList>
    </citation>
    <scope>NUCLEOTIDE SEQUENCE [LARGE SCALE GENOMIC DNA]</scope>
    <source>
        <strain evidence="2">SNU_AA5</strain>
        <tissue evidence="2">Soma without cirri and trophi</tissue>
    </source>
</reference>
<dbReference type="PROSITE" id="PS50878">
    <property type="entry name" value="RT_POL"/>
    <property type="match status" value="1"/>
</dbReference>
<dbReference type="InterPro" id="IPR058912">
    <property type="entry name" value="HTH_animal"/>
</dbReference>
<name>A0A6A4X6J2_AMPAM</name>
<evidence type="ECO:0000259" key="1">
    <source>
        <dbReference type="PROSITE" id="PS50878"/>
    </source>
</evidence>